<dbReference type="GO" id="GO:0043022">
    <property type="term" value="F:ribosome binding"/>
    <property type="evidence" value="ECO:0007669"/>
    <property type="project" value="InterPro"/>
</dbReference>
<name>A0A2U1CKD7_9BURK</name>
<evidence type="ECO:0000256" key="5">
    <source>
        <dbReference type="HAMAP-Rule" id="MF_00014"/>
    </source>
</evidence>
<sequence>MTDTQSGDSPHDLIELGRIVSAYGVQGWVKIQPHSSQAEVLLQSKDWWLKAPVPLAGGAGAFAPARPADVQAARAHGSTVVARLGVAPDRNAAEALKGHTVWVSRSQFPPEQDDEYYWVDLIGCLLYGKKEGEPELIGQVVDVSDNGAHAVLHVARGQIGAGGEISLLQNQKGRHIEILVPFVSAHVHTVDIAAKRLESDWPADF</sequence>
<feature type="domain" description="Ribosome maturation factor RimM PRC barrel" evidence="7">
    <location>
        <begin position="118"/>
        <end position="204"/>
    </location>
</feature>
<comment type="function">
    <text evidence="5">An accessory protein needed during the final step in the assembly of 30S ribosomal subunit, possibly for assembly of the head region. Essential for efficient processing of 16S rRNA. May be needed both before and after RbfA during the maturation of 16S rRNA. It has affinity for free ribosomal 30S subunits but not for 70S ribosomes.</text>
</comment>
<proteinExistence type="inferred from homology"/>
<organism evidence="8 9">
    <name type="scientific">Pusillimonas noertemannii</name>
    <dbReference type="NCBI Taxonomy" id="305977"/>
    <lineage>
        <taxon>Bacteria</taxon>
        <taxon>Pseudomonadati</taxon>
        <taxon>Pseudomonadota</taxon>
        <taxon>Betaproteobacteria</taxon>
        <taxon>Burkholderiales</taxon>
        <taxon>Alcaligenaceae</taxon>
        <taxon>Pusillimonas</taxon>
    </lineage>
</organism>
<dbReference type="Proteomes" id="UP000246145">
    <property type="component" value="Unassembled WGS sequence"/>
</dbReference>
<dbReference type="NCBIfam" id="TIGR02273">
    <property type="entry name" value="16S_RimM"/>
    <property type="match status" value="1"/>
</dbReference>
<comment type="caution">
    <text evidence="8">The sequence shown here is derived from an EMBL/GenBank/DDBJ whole genome shotgun (WGS) entry which is preliminary data.</text>
</comment>
<gene>
    <name evidence="5" type="primary">rimM</name>
    <name evidence="8" type="ORF">C7440_3008</name>
</gene>
<dbReference type="Gene3D" id="2.40.30.60">
    <property type="entry name" value="RimM"/>
    <property type="match status" value="1"/>
</dbReference>
<keyword evidence="9" id="KW-1185">Reference proteome</keyword>
<dbReference type="PANTHER" id="PTHR33692:SF1">
    <property type="entry name" value="RIBOSOME MATURATION FACTOR RIMM"/>
    <property type="match status" value="1"/>
</dbReference>
<evidence type="ECO:0000313" key="8">
    <source>
        <dbReference type="EMBL" id="PVY61455.1"/>
    </source>
</evidence>
<keyword evidence="2 5" id="KW-0690">Ribosome biogenesis</keyword>
<dbReference type="STRING" id="1231391.GCA_000308195_02282"/>
<comment type="subunit">
    <text evidence="5">Binds ribosomal protein uS19.</text>
</comment>
<evidence type="ECO:0000256" key="1">
    <source>
        <dbReference type="ARBA" id="ARBA00022490"/>
    </source>
</evidence>
<dbReference type="SUPFAM" id="SSF50346">
    <property type="entry name" value="PRC-barrel domain"/>
    <property type="match status" value="1"/>
</dbReference>
<accession>A0A2U1CKD7</accession>
<reference evidence="8 9" key="1">
    <citation type="submission" date="2018-04" db="EMBL/GenBank/DDBJ databases">
        <title>Genomic Encyclopedia of Type Strains, Phase IV (KMG-IV): sequencing the most valuable type-strain genomes for metagenomic binning, comparative biology and taxonomic classification.</title>
        <authorList>
            <person name="Goeker M."/>
        </authorList>
    </citation>
    <scope>NUCLEOTIDE SEQUENCE [LARGE SCALE GENOMIC DNA]</scope>
    <source>
        <strain evidence="8 9">DSM 10065</strain>
    </source>
</reference>
<dbReference type="GO" id="GO:0005737">
    <property type="term" value="C:cytoplasm"/>
    <property type="evidence" value="ECO:0007669"/>
    <property type="project" value="UniProtKB-SubCell"/>
</dbReference>
<keyword evidence="1 5" id="KW-0963">Cytoplasm</keyword>
<evidence type="ECO:0000256" key="4">
    <source>
        <dbReference type="ARBA" id="ARBA00023186"/>
    </source>
</evidence>
<keyword evidence="4 5" id="KW-0143">Chaperone</keyword>
<dbReference type="AlphaFoldDB" id="A0A2U1CKD7"/>
<dbReference type="Gene3D" id="2.30.30.240">
    <property type="entry name" value="PRC-barrel domain"/>
    <property type="match status" value="1"/>
</dbReference>
<evidence type="ECO:0000259" key="7">
    <source>
        <dbReference type="Pfam" id="PF24986"/>
    </source>
</evidence>
<dbReference type="InterPro" id="IPR056792">
    <property type="entry name" value="PRC_RimM"/>
</dbReference>
<dbReference type="PANTHER" id="PTHR33692">
    <property type="entry name" value="RIBOSOME MATURATION FACTOR RIMM"/>
    <property type="match status" value="1"/>
</dbReference>
<comment type="subcellular location">
    <subcellularLocation>
        <location evidence="5">Cytoplasm</location>
    </subcellularLocation>
</comment>
<evidence type="ECO:0000256" key="2">
    <source>
        <dbReference type="ARBA" id="ARBA00022517"/>
    </source>
</evidence>
<dbReference type="InterPro" id="IPR011961">
    <property type="entry name" value="RimM"/>
</dbReference>
<dbReference type="GO" id="GO:0005840">
    <property type="term" value="C:ribosome"/>
    <property type="evidence" value="ECO:0007669"/>
    <property type="project" value="InterPro"/>
</dbReference>
<dbReference type="Pfam" id="PF01782">
    <property type="entry name" value="RimM"/>
    <property type="match status" value="1"/>
</dbReference>
<feature type="domain" description="RimM N-terminal" evidence="6">
    <location>
        <begin position="16"/>
        <end position="107"/>
    </location>
</feature>
<evidence type="ECO:0000256" key="3">
    <source>
        <dbReference type="ARBA" id="ARBA00022552"/>
    </source>
</evidence>
<dbReference type="HAMAP" id="MF_00014">
    <property type="entry name" value="Ribosome_mat_RimM"/>
    <property type="match status" value="1"/>
</dbReference>
<comment type="similarity">
    <text evidence="5">Belongs to the RimM family.</text>
</comment>
<comment type="domain">
    <text evidence="5">The PRC barrel domain binds ribosomal protein uS19.</text>
</comment>
<protein>
    <recommendedName>
        <fullName evidence="5">Ribosome maturation factor RimM</fullName>
    </recommendedName>
</protein>
<dbReference type="OrthoDB" id="9783509at2"/>
<dbReference type="SUPFAM" id="SSF50447">
    <property type="entry name" value="Translation proteins"/>
    <property type="match status" value="1"/>
</dbReference>
<dbReference type="InterPro" id="IPR002676">
    <property type="entry name" value="RimM_N"/>
</dbReference>
<dbReference type="GO" id="GO:0006364">
    <property type="term" value="P:rRNA processing"/>
    <property type="evidence" value="ECO:0007669"/>
    <property type="project" value="UniProtKB-UniRule"/>
</dbReference>
<evidence type="ECO:0000259" key="6">
    <source>
        <dbReference type="Pfam" id="PF01782"/>
    </source>
</evidence>
<dbReference type="InterPro" id="IPR036976">
    <property type="entry name" value="RimM_N_sf"/>
</dbReference>
<dbReference type="InterPro" id="IPR011033">
    <property type="entry name" value="PRC_barrel-like_sf"/>
</dbReference>
<dbReference type="EMBL" id="QEKO01000004">
    <property type="protein sequence ID" value="PVY61455.1"/>
    <property type="molecule type" value="Genomic_DNA"/>
</dbReference>
<dbReference type="Pfam" id="PF24986">
    <property type="entry name" value="PRC_RimM"/>
    <property type="match status" value="1"/>
</dbReference>
<dbReference type="RefSeq" id="WP_116519086.1">
    <property type="nucleotide sequence ID" value="NZ_JACCEX010000004.1"/>
</dbReference>
<keyword evidence="3 5" id="KW-0698">rRNA processing</keyword>
<dbReference type="InterPro" id="IPR009000">
    <property type="entry name" value="Transl_B-barrel_sf"/>
</dbReference>
<dbReference type="GO" id="GO:0042274">
    <property type="term" value="P:ribosomal small subunit biogenesis"/>
    <property type="evidence" value="ECO:0007669"/>
    <property type="project" value="UniProtKB-UniRule"/>
</dbReference>
<evidence type="ECO:0000313" key="9">
    <source>
        <dbReference type="Proteomes" id="UP000246145"/>
    </source>
</evidence>